<sequence length="289" mass="32473">MARKKRGSDSGGGSAPWLNTFADLMNLLLCFFVMLFAMSDMDEMKFQNIAISMSNTFGIFDGTRELGEGPLITSGMTQLNYLDDYLSGSGSSEGDVTDHEGDNTSKPDDNIKNPQTENNLDEAYEIIKEKMQEVSGKMYETIEELTQELDLGNYVELSIDPEYRYVQLSMRGSVLYDSGKADIRPDAEPILSKIGEVLKNFDGYIIEIIGHTDNVPVSRNNVFKDNNWLSSARALNAAEFLIKNNKLDPKMLKYSGRGEYEPIADNSTPEGRAKNRRIEIRIYNEYSGK</sequence>
<evidence type="ECO:0000256" key="5">
    <source>
        <dbReference type="ARBA" id="ARBA00022989"/>
    </source>
</evidence>
<dbReference type="Gene3D" id="3.30.1330.60">
    <property type="entry name" value="OmpA-like domain"/>
    <property type="match status" value="1"/>
</dbReference>
<dbReference type="EMBL" id="CVTD020000015">
    <property type="protein sequence ID" value="CRZ34556.1"/>
    <property type="molecule type" value="Genomic_DNA"/>
</dbReference>
<evidence type="ECO:0000256" key="9">
    <source>
        <dbReference type="SAM" id="Phobius"/>
    </source>
</evidence>
<evidence type="ECO:0000256" key="1">
    <source>
        <dbReference type="ARBA" id="ARBA00004162"/>
    </source>
</evidence>
<keyword evidence="6 7" id="KW-0472">Membrane</keyword>
<dbReference type="SUPFAM" id="SSF103088">
    <property type="entry name" value="OmpA-like"/>
    <property type="match status" value="1"/>
</dbReference>
<evidence type="ECO:0000256" key="7">
    <source>
        <dbReference type="PROSITE-ProRule" id="PRU00473"/>
    </source>
</evidence>
<dbReference type="PANTHER" id="PTHR30329">
    <property type="entry name" value="STATOR ELEMENT OF FLAGELLAR MOTOR COMPLEX"/>
    <property type="match status" value="1"/>
</dbReference>
<dbReference type="RefSeq" id="WP_146039173.1">
    <property type="nucleotide sequence ID" value="NZ_CVTD020000015.1"/>
</dbReference>
<feature type="compositionally biased region" description="Basic and acidic residues" evidence="8">
    <location>
        <begin position="96"/>
        <end position="111"/>
    </location>
</feature>
<evidence type="ECO:0000313" key="12">
    <source>
        <dbReference type="Proteomes" id="UP000236497"/>
    </source>
</evidence>
<organism evidence="11 12">
    <name type="scientific">Herbinix hemicellulosilytica</name>
    <dbReference type="NCBI Taxonomy" id="1564487"/>
    <lineage>
        <taxon>Bacteria</taxon>
        <taxon>Bacillati</taxon>
        <taxon>Bacillota</taxon>
        <taxon>Clostridia</taxon>
        <taxon>Lachnospirales</taxon>
        <taxon>Lachnospiraceae</taxon>
        <taxon>Herbinix</taxon>
    </lineage>
</organism>
<feature type="region of interest" description="Disordered" evidence="8">
    <location>
        <begin position="89"/>
        <end position="119"/>
    </location>
</feature>
<gene>
    <name evidence="11" type="ORF">HHT355_1355</name>
</gene>
<dbReference type="InterPro" id="IPR006665">
    <property type="entry name" value="OmpA-like"/>
</dbReference>
<evidence type="ECO:0000256" key="4">
    <source>
        <dbReference type="ARBA" id="ARBA00022692"/>
    </source>
</evidence>
<evidence type="ECO:0000313" key="11">
    <source>
        <dbReference type="EMBL" id="CRZ34556.1"/>
    </source>
</evidence>
<feature type="domain" description="OmpA-like" evidence="10">
    <location>
        <begin position="163"/>
        <end position="286"/>
    </location>
</feature>
<evidence type="ECO:0000256" key="6">
    <source>
        <dbReference type="ARBA" id="ARBA00023136"/>
    </source>
</evidence>
<keyword evidence="4 9" id="KW-0812">Transmembrane</keyword>
<dbReference type="InterPro" id="IPR025713">
    <property type="entry name" value="MotB-like_N_dom"/>
</dbReference>
<dbReference type="CDD" id="cd07185">
    <property type="entry name" value="OmpA_C-like"/>
    <property type="match status" value="1"/>
</dbReference>
<dbReference type="Pfam" id="PF13677">
    <property type="entry name" value="MotB_plug"/>
    <property type="match status" value="1"/>
</dbReference>
<dbReference type="AlphaFoldDB" id="A0A0H5SIE4"/>
<evidence type="ECO:0000256" key="8">
    <source>
        <dbReference type="SAM" id="MobiDB-lite"/>
    </source>
</evidence>
<dbReference type="Pfam" id="PF00691">
    <property type="entry name" value="OmpA"/>
    <property type="match status" value="1"/>
</dbReference>
<accession>A0A0H5SIE4</accession>
<dbReference type="PROSITE" id="PS51123">
    <property type="entry name" value="OMPA_2"/>
    <property type="match status" value="1"/>
</dbReference>
<dbReference type="OrthoDB" id="9815217at2"/>
<comment type="subcellular location">
    <subcellularLocation>
        <location evidence="1">Cell membrane</location>
        <topology evidence="1">Single-pass membrane protein</topology>
    </subcellularLocation>
</comment>
<keyword evidence="3" id="KW-1003">Cell membrane</keyword>
<dbReference type="PANTHER" id="PTHR30329:SF21">
    <property type="entry name" value="LIPOPROTEIN YIAD-RELATED"/>
    <property type="match status" value="1"/>
</dbReference>
<reference evidence="11 12" key="1">
    <citation type="submission" date="2015-06" db="EMBL/GenBank/DDBJ databases">
        <authorList>
            <person name="Wibberg Daniel"/>
        </authorList>
    </citation>
    <scope>NUCLEOTIDE SEQUENCE [LARGE SCALE GENOMIC DNA]</scope>
    <source>
        <strain evidence="11 12">T3/55T</strain>
    </source>
</reference>
<protein>
    <recommendedName>
        <fullName evidence="10">OmpA-like domain-containing protein</fullName>
    </recommendedName>
</protein>
<proteinExistence type="inferred from homology"/>
<evidence type="ECO:0000256" key="2">
    <source>
        <dbReference type="ARBA" id="ARBA00008914"/>
    </source>
</evidence>
<keyword evidence="12" id="KW-1185">Reference proteome</keyword>
<dbReference type="InterPro" id="IPR036737">
    <property type="entry name" value="OmpA-like_sf"/>
</dbReference>
<feature type="transmembrane region" description="Helical" evidence="9">
    <location>
        <begin position="20"/>
        <end position="38"/>
    </location>
</feature>
<evidence type="ECO:0000256" key="3">
    <source>
        <dbReference type="ARBA" id="ARBA00022475"/>
    </source>
</evidence>
<keyword evidence="5 9" id="KW-1133">Transmembrane helix</keyword>
<comment type="similarity">
    <text evidence="2">Belongs to the MotB family.</text>
</comment>
<dbReference type="InterPro" id="IPR050330">
    <property type="entry name" value="Bact_OuterMem_StrucFunc"/>
</dbReference>
<dbReference type="Proteomes" id="UP000236497">
    <property type="component" value="Unassembled WGS sequence"/>
</dbReference>
<name>A0A0H5SIE4_HERHM</name>
<evidence type="ECO:0000259" key="10">
    <source>
        <dbReference type="PROSITE" id="PS51123"/>
    </source>
</evidence>
<dbReference type="GO" id="GO:0005886">
    <property type="term" value="C:plasma membrane"/>
    <property type="evidence" value="ECO:0007669"/>
    <property type="project" value="UniProtKB-SubCell"/>
</dbReference>